<proteinExistence type="predicted"/>
<dbReference type="OrthoDB" id="10312653at2759"/>
<sequence length="108" mass="12551">MDQHKVCERIKVEYSKSKEAFRKKITIHHHANTIICSIVTHSAMTTLCTNYSSSDSKFFSLESIDIIQHHLKGDVAILHHILIYLPKKQFLHISITRQKKTVKKLNLI</sequence>
<reference evidence="2" key="1">
    <citation type="submission" date="2016-06" db="EMBL/GenBank/DDBJ databases">
        <title>Parallel loss of symbiosis genes in relatives of nitrogen-fixing non-legume Parasponia.</title>
        <authorList>
            <person name="Van Velzen R."/>
            <person name="Holmer R."/>
            <person name="Bu F."/>
            <person name="Rutten L."/>
            <person name="Van Zeijl A."/>
            <person name="Liu W."/>
            <person name="Santuari L."/>
            <person name="Cao Q."/>
            <person name="Sharma T."/>
            <person name="Shen D."/>
            <person name="Roswanjaya Y."/>
            <person name="Wardhani T."/>
            <person name="Kalhor M.S."/>
            <person name="Jansen J."/>
            <person name="Van den Hoogen J."/>
            <person name="Gungor B."/>
            <person name="Hartog M."/>
            <person name="Hontelez J."/>
            <person name="Verver J."/>
            <person name="Yang W.-C."/>
            <person name="Schijlen E."/>
            <person name="Repin R."/>
            <person name="Schilthuizen M."/>
            <person name="Schranz E."/>
            <person name="Heidstra R."/>
            <person name="Miyata K."/>
            <person name="Fedorova E."/>
            <person name="Kohlen W."/>
            <person name="Bisseling T."/>
            <person name="Smit S."/>
            <person name="Geurts R."/>
        </authorList>
    </citation>
    <scope>NUCLEOTIDE SEQUENCE [LARGE SCALE GENOMIC DNA]</scope>
    <source>
        <strain evidence="2">cv. WU1-14</strain>
    </source>
</reference>
<comment type="caution">
    <text evidence="1">The sequence shown here is derived from an EMBL/GenBank/DDBJ whole genome shotgun (WGS) entry which is preliminary data.</text>
</comment>
<evidence type="ECO:0000313" key="2">
    <source>
        <dbReference type="Proteomes" id="UP000237105"/>
    </source>
</evidence>
<dbReference type="AlphaFoldDB" id="A0A2P5B7N6"/>
<dbReference type="EMBL" id="JXTB01000343">
    <property type="protein sequence ID" value="PON44809.1"/>
    <property type="molecule type" value="Genomic_DNA"/>
</dbReference>
<gene>
    <name evidence="1" type="ORF">PanWU01x14_263990</name>
</gene>
<accession>A0A2P5B7N6</accession>
<evidence type="ECO:0000313" key="1">
    <source>
        <dbReference type="EMBL" id="PON44809.1"/>
    </source>
</evidence>
<organism evidence="1 2">
    <name type="scientific">Parasponia andersonii</name>
    <name type="common">Sponia andersonii</name>
    <dbReference type="NCBI Taxonomy" id="3476"/>
    <lineage>
        <taxon>Eukaryota</taxon>
        <taxon>Viridiplantae</taxon>
        <taxon>Streptophyta</taxon>
        <taxon>Embryophyta</taxon>
        <taxon>Tracheophyta</taxon>
        <taxon>Spermatophyta</taxon>
        <taxon>Magnoliopsida</taxon>
        <taxon>eudicotyledons</taxon>
        <taxon>Gunneridae</taxon>
        <taxon>Pentapetalae</taxon>
        <taxon>rosids</taxon>
        <taxon>fabids</taxon>
        <taxon>Rosales</taxon>
        <taxon>Cannabaceae</taxon>
        <taxon>Parasponia</taxon>
    </lineage>
</organism>
<name>A0A2P5B7N6_PARAD</name>
<protein>
    <submittedName>
        <fullName evidence="1">Uncharacterized protein</fullName>
    </submittedName>
</protein>
<dbReference type="Proteomes" id="UP000237105">
    <property type="component" value="Unassembled WGS sequence"/>
</dbReference>
<keyword evidence="2" id="KW-1185">Reference proteome</keyword>